<dbReference type="InterPro" id="IPR006093">
    <property type="entry name" value="Oxy_OxRdtase_FAD_BS"/>
</dbReference>
<dbReference type="InterPro" id="IPR036318">
    <property type="entry name" value="FAD-bd_PCMH-like_sf"/>
</dbReference>
<dbReference type="SUPFAM" id="SSF56176">
    <property type="entry name" value="FAD-binding/transporter-associated domain-like"/>
    <property type="match status" value="1"/>
</dbReference>
<reference evidence="7" key="2">
    <citation type="submission" date="2014-04" db="EMBL/GenBank/DDBJ databases">
        <authorList>
            <person name="Urmite Genomes U."/>
        </authorList>
    </citation>
    <scope>NUCLEOTIDE SEQUENCE</scope>
    <source>
        <strain evidence="7">DSM 44626</strain>
    </source>
</reference>
<dbReference type="EMBL" id="LQPY01000024">
    <property type="protein sequence ID" value="ORX02931.1"/>
    <property type="molecule type" value="Genomic_DNA"/>
</dbReference>
<name>A0A024JUV2_9MYCO</name>
<organism evidence="7">
    <name type="scientific">Mycobacterium triplex</name>
    <dbReference type="NCBI Taxonomy" id="47839"/>
    <lineage>
        <taxon>Bacteria</taxon>
        <taxon>Bacillati</taxon>
        <taxon>Actinomycetota</taxon>
        <taxon>Actinomycetes</taxon>
        <taxon>Mycobacteriales</taxon>
        <taxon>Mycobacteriaceae</taxon>
        <taxon>Mycobacterium</taxon>
        <taxon>Mycobacterium simiae complex</taxon>
    </lineage>
</organism>
<dbReference type="Gene3D" id="3.40.462.20">
    <property type="match status" value="1"/>
</dbReference>
<dbReference type="Pfam" id="PF08031">
    <property type="entry name" value="BBE"/>
    <property type="match status" value="1"/>
</dbReference>
<evidence type="ECO:0000256" key="5">
    <source>
        <dbReference type="ARBA" id="ARBA00023002"/>
    </source>
</evidence>
<dbReference type="OrthoDB" id="545125at2"/>
<dbReference type="InterPro" id="IPR016169">
    <property type="entry name" value="FAD-bd_PCMH_sub2"/>
</dbReference>
<dbReference type="PROSITE" id="PS00862">
    <property type="entry name" value="OX2_COVAL_FAD"/>
    <property type="match status" value="1"/>
</dbReference>
<reference evidence="7" key="1">
    <citation type="journal article" date="2014" name="Genome Announc.">
        <title>Draft Genome Sequence of Mycobacterium triplex DSM 44626.</title>
        <authorList>
            <person name="Sassi M."/>
            <person name="Croce O."/>
            <person name="Robert C."/>
            <person name="Raoult D."/>
            <person name="Drancourt M."/>
        </authorList>
    </citation>
    <scope>NUCLEOTIDE SEQUENCE [LARGE SCALE GENOMIC DNA]</scope>
    <source>
        <strain evidence="7">DSM 44626</strain>
    </source>
</reference>
<dbReference type="PANTHER" id="PTHR42973">
    <property type="entry name" value="BINDING OXIDOREDUCTASE, PUTATIVE (AFU_ORTHOLOGUE AFUA_1G17690)-RELATED"/>
    <property type="match status" value="1"/>
</dbReference>
<dbReference type="Gene3D" id="3.30.465.10">
    <property type="match status" value="1"/>
</dbReference>
<keyword evidence="5" id="KW-0560">Oxidoreductase</keyword>
<dbReference type="GO" id="GO:0016491">
    <property type="term" value="F:oxidoreductase activity"/>
    <property type="evidence" value="ECO:0007669"/>
    <property type="project" value="UniProtKB-KW"/>
</dbReference>
<evidence type="ECO:0000313" key="7">
    <source>
        <dbReference type="EMBL" id="CDO87359.1"/>
    </source>
</evidence>
<comment type="cofactor">
    <cofactor evidence="1">
        <name>FAD</name>
        <dbReference type="ChEBI" id="CHEBI:57692"/>
    </cofactor>
</comment>
<keyword evidence="4" id="KW-0274">FAD</keyword>
<evidence type="ECO:0000256" key="3">
    <source>
        <dbReference type="ARBA" id="ARBA00022630"/>
    </source>
</evidence>
<dbReference type="Pfam" id="PF01565">
    <property type="entry name" value="FAD_binding_4"/>
    <property type="match status" value="1"/>
</dbReference>
<dbReference type="InterPro" id="IPR016166">
    <property type="entry name" value="FAD-bd_PCMH"/>
</dbReference>
<reference evidence="8 9" key="3">
    <citation type="submission" date="2016-01" db="EMBL/GenBank/DDBJ databases">
        <title>The new phylogeny of the genus Mycobacterium.</title>
        <authorList>
            <person name="Tarcisio F."/>
            <person name="Conor M."/>
            <person name="Antonella G."/>
            <person name="Elisabetta G."/>
            <person name="Giulia F.S."/>
            <person name="Sara T."/>
            <person name="Anna F."/>
            <person name="Clotilde B."/>
            <person name="Roberto B."/>
            <person name="Veronica D.S."/>
            <person name="Fabio R."/>
            <person name="Monica P."/>
            <person name="Olivier J."/>
            <person name="Enrico T."/>
            <person name="Nicola S."/>
        </authorList>
    </citation>
    <scope>NUCLEOTIDE SEQUENCE [LARGE SCALE GENOMIC DNA]</scope>
    <source>
        <strain evidence="8 9">DSM 44626</strain>
    </source>
</reference>
<feature type="domain" description="FAD-binding PCMH-type" evidence="6">
    <location>
        <begin position="47"/>
        <end position="217"/>
    </location>
</feature>
<evidence type="ECO:0000313" key="9">
    <source>
        <dbReference type="Proteomes" id="UP000193710"/>
    </source>
</evidence>
<evidence type="ECO:0000256" key="4">
    <source>
        <dbReference type="ARBA" id="ARBA00022827"/>
    </source>
</evidence>
<dbReference type="InterPro" id="IPR050416">
    <property type="entry name" value="FAD-linked_Oxidoreductase"/>
</dbReference>
<gene>
    <name evidence="8" type="ORF">AWC29_18340</name>
    <name evidence="7" type="ORF">BN973_01712</name>
</gene>
<dbReference type="HOGENOM" id="CLU_018354_10_0_11"/>
<accession>A0A024JUV2</accession>
<dbReference type="EMBL" id="HG964446">
    <property type="protein sequence ID" value="CDO87359.1"/>
    <property type="molecule type" value="Genomic_DNA"/>
</dbReference>
<dbReference type="AlphaFoldDB" id="A0A024JUV2"/>
<dbReference type="eggNOG" id="COG0277">
    <property type="taxonomic scope" value="Bacteria"/>
</dbReference>
<dbReference type="InterPro" id="IPR016167">
    <property type="entry name" value="FAD-bd_PCMH_sub1"/>
</dbReference>
<dbReference type="Gene3D" id="3.30.43.10">
    <property type="entry name" value="Uridine Diphospho-n-acetylenolpyruvylglucosamine Reductase, domain 2"/>
    <property type="match status" value="1"/>
</dbReference>
<dbReference type="GO" id="GO:0071949">
    <property type="term" value="F:FAD binding"/>
    <property type="evidence" value="ECO:0007669"/>
    <property type="project" value="InterPro"/>
</dbReference>
<dbReference type="PROSITE" id="PS51387">
    <property type="entry name" value="FAD_PCMH"/>
    <property type="match status" value="1"/>
</dbReference>
<evidence type="ECO:0000256" key="2">
    <source>
        <dbReference type="ARBA" id="ARBA00005466"/>
    </source>
</evidence>
<dbReference type="Proteomes" id="UP000193710">
    <property type="component" value="Unassembled WGS sequence"/>
</dbReference>
<dbReference type="Proteomes" id="UP000028880">
    <property type="component" value="Unassembled WGS sequence"/>
</dbReference>
<proteinExistence type="inferred from homology"/>
<sequence>MVHAESVPVQRFSDHQLAALDARLDGDIVHCRHPEYQQTRRIWNALIDRHPALVARCRTDRDVATAIEFAREHAISLTVRGGGHSVAGHSMIDDGLVIDLGQMRQVAVDPDAPAVRVGGGCLLADMDRATQIHGLATPAGVMSQTGVAGLALGGGAGWLTRKYGLTCDNLLSARVVLADGSVVRASANENADLFWGLRGAGTNFGVVTEFEFTTHVVAQPLPVGTALYRLENAADAIMHYDQMMRRAPDDLKVVVYLRRAFAEPGVPDDLVGAPVCVLVSVWTGDPAAARSINEELWNGAPQVFSSMQTMPFVELQSVNDDLLGPGACNYTKGGYLGEITGDCIGALIESARLLPSPISVLEVSYQHGAQDLLSEDDTAFPDRHADHFLNVLTRWDPGVEGRPHIDWARETFARTSGWHSGGIYSNFLAYDDDARVREAYRNGKYERLAAIKSKYDPDNIFNSNPNIAPDNMIERPI</sequence>
<evidence type="ECO:0000259" key="6">
    <source>
        <dbReference type="PROSITE" id="PS51387"/>
    </source>
</evidence>
<comment type="similarity">
    <text evidence="2">Belongs to the oxygen-dependent FAD-linked oxidoreductase family.</text>
</comment>
<evidence type="ECO:0000256" key="1">
    <source>
        <dbReference type="ARBA" id="ARBA00001974"/>
    </source>
</evidence>
<dbReference type="PANTHER" id="PTHR42973:SF39">
    <property type="entry name" value="FAD-BINDING PCMH-TYPE DOMAIN-CONTAINING PROTEIN"/>
    <property type="match status" value="1"/>
</dbReference>
<dbReference type="InterPro" id="IPR006094">
    <property type="entry name" value="Oxid_FAD_bind_N"/>
</dbReference>
<keyword evidence="9" id="KW-1185">Reference proteome</keyword>
<dbReference type="STRING" id="47839.BN973_01712"/>
<dbReference type="RefSeq" id="WP_051641175.1">
    <property type="nucleotide sequence ID" value="NZ_HG964446.1"/>
</dbReference>
<evidence type="ECO:0000313" key="8">
    <source>
        <dbReference type="EMBL" id="ORX02931.1"/>
    </source>
</evidence>
<protein>
    <submittedName>
        <fullName evidence="7">Oxidoreductase</fullName>
    </submittedName>
</protein>
<dbReference type="InterPro" id="IPR012951">
    <property type="entry name" value="BBE"/>
</dbReference>
<keyword evidence="3" id="KW-0285">Flavoprotein</keyword>